<keyword evidence="3" id="KW-1185">Reference proteome</keyword>
<keyword evidence="1" id="KW-0812">Transmembrane</keyword>
<keyword evidence="1" id="KW-1133">Transmembrane helix</keyword>
<sequence>MSILLKKGNYLVISLVIAIFFLFIAFFTNATSPSSTEPVQVLENYLNSVKNMDVDRAATYVIDERYKDNGTKIKSYKKMFQEEKLANYKIESVKFEDKQHALVETTLEIEGGPKVKNNFKLIEQDGQWKVFFSNK</sequence>
<gene>
    <name evidence="2" type="ORF">ACFO8Q_04560</name>
</gene>
<dbReference type="EMBL" id="JBHSHC010000027">
    <property type="protein sequence ID" value="MFC4766650.1"/>
    <property type="molecule type" value="Genomic_DNA"/>
</dbReference>
<feature type="transmembrane region" description="Helical" evidence="1">
    <location>
        <begin position="9"/>
        <end position="28"/>
    </location>
</feature>
<protein>
    <recommendedName>
        <fullName evidence="4">DUF4878 domain-containing protein</fullName>
    </recommendedName>
</protein>
<evidence type="ECO:0000313" key="2">
    <source>
        <dbReference type="EMBL" id="MFC4766650.1"/>
    </source>
</evidence>
<evidence type="ECO:0008006" key="4">
    <source>
        <dbReference type="Google" id="ProtNLM"/>
    </source>
</evidence>
<evidence type="ECO:0000313" key="3">
    <source>
        <dbReference type="Proteomes" id="UP001596002"/>
    </source>
</evidence>
<dbReference type="RefSeq" id="WP_380024548.1">
    <property type="nucleotide sequence ID" value="NZ_JBHSHC010000027.1"/>
</dbReference>
<accession>A0ABV9PXA5</accession>
<proteinExistence type="predicted"/>
<comment type="caution">
    <text evidence="2">The sequence shown here is derived from an EMBL/GenBank/DDBJ whole genome shotgun (WGS) entry which is preliminary data.</text>
</comment>
<keyword evidence="1" id="KW-0472">Membrane</keyword>
<organism evidence="2 3">
    <name type="scientific">Effusibacillus consociatus</name>
    <dbReference type="NCBI Taxonomy" id="1117041"/>
    <lineage>
        <taxon>Bacteria</taxon>
        <taxon>Bacillati</taxon>
        <taxon>Bacillota</taxon>
        <taxon>Bacilli</taxon>
        <taxon>Bacillales</taxon>
        <taxon>Alicyclobacillaceae</taxon>
        <taxon>Effusibacillus</taxon>
    </lineage>
</organism>
<reference evidence="3" key="1">
    <citation type="journal article" date="2019" name="Int. J. Syst. Evol. Microbiol.">
        <title>The Global Catalogue of Microorganisms (GCM) 10K type strain sequencing project: providing services to taxonomists for standard genome sequencing and annotation.</title>
        <authorList>
            <consortium name="The Broad Institute Genomics Platform"/>
            <consortium name="The Broad Institute Genome Sequencing Center for Infectious Disease"/>
            <person name="Wu L."/>
            <person name="Ma J."/>
        </authorList>
    </citation>
    <scope>NUCLEOTIDE SEQUENCE [LARGE SCALE GENOMIC DNA]</scope>
    <source>
        <strain evidence="3">WYCCWR 12678</strain>
    </source>
</reference>
<dbReference type="Gene3D" id="3.10.450.50">
    <property type="match status" value="1"/>
</dbReference>
<name>A0ABV9PXA5_9BACL</name>
<dbReference type="Proteomes" id="UP001596002">
    <property type="component" value="Unassembled WGS sequence"/>
</dbReference>
<evidence type="ECO:0000256" key="1">
    <source>
        <dbReference type="SAM" id="Phobius"/>
    </source>
</evidence>